<dbReference type="Pfam" id="PF08428">
    <property type="entry name" value="Rib"/>
    <property type="match status" value="1"/>
</dbReference>
<keyword evidence="2" id="KW-0472">Membrane</keyword>
<dbReference type="Pfam" id="PF18655">
    <property type="entry name" value="SHIRT"/>
    <property type="match status" value="1"/>
</dbReference>
<keyword evidence="2" id="KW-0812">Transmembrane</keyword>
<dbReference type="InterPro" id="IPR041030">
    <property type="entry name" value="SHIRT"/>
</dbReference>
<dbReference type="AlphaFoldDB" id="A0AAJ1BCZ5"/>
<dbReference type="GO" id="GO:0005576">
    <property type="term" value="C:extracellular region"/>
    <property type="evidence" value="ECO:0007669"/>
    <property type="project" value="InterPro"/>
</dbReference>
<dbReference type="InterPro" id="IPR011505">
    <property type="entry name" value="Peptidase_M26_C_dom"/>
</dbReference>
<evidence type="ECO:0000256" key="2">
    <source>
        <dbReference type="SAM" id="Phobius"/>
    </source>
</evidence>
<dbReference type="InterPro" id="IPR059115">
    <property type="entry name" value="Rib"/>
</dbReference>
<feature type="transmembrane region" description="Helical" evidence="2">
    <location>
        <begin position="1122"/>
        <end position="1142"/>
    </location>
</feature>
<keyword evidence="2" id="KW-1133">Transmembrane helix</keyword>
<comment type="caution">
    <text evidence="6">The sequence shown here is derived from an EMBL/GenBank/DDBJ whole genome shotgun (WGS) entry which is preliminary data.</text>
</comment>
<dbReference type="Pfam" id="PF07580">
    <property type="entry name" value="Peptidase_M26_C"/>
    <property type="match status" value="1"/>
</dbReference>
<evidence type="ECO:0000259" key="3">
    <source>
        <dbReference type="Pfam" id="PF07580"/>
    </source>
</evidence>
<feature type="domain" description="SHIRT" evidence="5">
    <location>
        <begin position="805"/>
        <end position="879"/>
    </location>
</feature>
<accession>A0AAJ1BCZ5</accession>
<name>A0AAJ1BCZ5_9ACTO</name>
<feature type="domain" description="Peptidase M26 C-terminal" evidence="3">
    <location>
        <begin position="126"/>
        <end position="800"/>
    </location>
</feature>
<gene>
    <name evidence="6" type="ORF">L0M99_07965</name>
</gene>
<evidence type="ECO:0000313" key="6">
    <source>
        <dbReference type="EMBL" id="MCG4618421.1"/>
    </source>
</evidence>
<feature type="region of interest" description="Disordered" evidence="1">
    <location>
        <begin position="1057"/>
        <end position="1119"/>
    </location>
</feature>
<dbReference type="Proteomes" id="UP001200537">
    <property type="component" value="Unassembled WGS sequence"/>
</dbReference>
<dbReference type="RefSeq" id="WP_024059770.1">
    <property type="nucleotide sequence ID" value="NZ_JAKNHJ010000016.1"/>
</dbReference>
<organism evidence="6 7">
    <name type="scientific">Varibaculum cambriense</name>
    <dbReference type="NCBI Taxonomy" id="184870"/>
    <lineage>
        <taxon>Bacteria</taxon>
        <taxon>Bacillati</taxon>
        <taxon>Actinomycetota</taxon>
        <taxon>Actinomycetes</taxon>
        <taxon>Actinomycetales</taxon>
        <taxon>Actinomycetaceae</taxon>
        <taxon>Varibaculum</taxon>
    </lineage>
</organism>
<dbReference type="GO" id="GO:0008270">
    <property type="term" value="F:zinc ion binding"/>
    <property type="evidence" value="ECO:0007669"/>
    <property type="project" value="InterPro"/>
</dbReference>
<dbReference type="EMBL" id="JAKNHJ010000016">
    <property type="protein sequence ID" value="MCG4618421.1"/>
    <property type="molecule type" value="Genomic_DNA"/>
</dbReference>
<evidence type="ECO:0000259" key="4">
    <source>
        <dbReference type="Pfam" id="PF08428"/>
    </source>
</evidence>
<protein>
    <submittedName>
        <fullName evidence="6">SHIRT domain-containing protein</fullName>
    </submittedName>
</protein>
<sequence>MRDYSVLFRGKLAQSVAKLLALAFATALTLTIAGSVNVSRAYAADALGDQQVQQVGQQVLADLQQVDFRDKAIRDKLAKTNFTGTEKLNKKVAIWKDNKDKYPSLNDVPEEVVLQALQEEYLLASDMEGAFNQIKKDLPTILPLMIKADSQVAAAGKNKDVAYYVDAIKNDTAGFLIGAAYLQRNYGFNIKEGATVARQLMTENNAFGKEYAPLDVVKAIGQQSADQRKMLSTPKLFKEVLGGKIADQTDLGTFLNDQVAKTGKKPADWFWKTSKAVIFEKKSKANPTAPYRVFDKLKSEANGQAELLALLNVSENSLYVVSTVESIMYGLTDTYVNRALKDADPDAYHAELEAFENKVEYAAERQADYLDFWYRLAKEDKRAQLVGNRRVWDNQQIKNPNENSAAKRWSPKQGVGVASGVKEFMTPLGYYFTFTQADGVADINSGQIHYWLANGLDDRGLTTYAHEHTHQMANQVHFAGYGQRSGASAELITRGVFEPWHQNDPTDKGANFDLNQIFDRSDQNPYGNKTPDRFQTPDDLKTYYGNQMDLIYTLDYLEAEVALSKDDATKAKLFNKATLVDKNEKFDNITVDEAKNLKTINDLVDMNAVAYRFMVEGQKVTGTAKYNGYYAIPLFTPIYGAPHNPNGMSGDIHTKRLSWEMLAAYGYYEGMVPYLSNQLKPGNVAQNTQFSDDVIISKVSGGTYPTMAAFKKAQYAERIAKKDTLKPITINWEGKTQQITTYAQLKELMDAAVEDDLKNNRLLPSGWYSKLPTKTKVEQLKSAIFLAYKTNTNEFATNIYKDAPKTYTVSYNFKDFDALPEDVQKLLPTPQTDIAAGSSVILAQPGKKQVITDKGIYDFKGWEPKTITNIAKDETVTGTWTFTAYVTPKAPSSLDEDFTEGGNEYIGSYTLPEVEGVEYLVDGKVVTGKVNVSPNQADVNAPVTVTVTARAKDGYSLKPSATSSWEFRFTRVSDKERYEPFADPISLTVGDTLPLPKDVVKFPDTPGQMPIDLDKVKFAWKAPTPSTDTVGKIKGIITVTYADGSSEDITVKVIVKADEHPGTDPTEPGTKPGGDMPGTTPNPDTGKPETKPAGEGASSPKPGQSAPATAGKKPALSNTGSVGLTALALLASLSTAGALLLIRRRKSAEKR</sequence>
<evidence type="ECO:0000256" key="1">
    <source>
        <dbReference type="SAM" id="MobiDB-lite"/>
    </source>
</evidence>
<dbReference type="GO" id="GO:0004222">
    <property type="term" value="F:metalloendopeptidase activity"/>
    <property type="evidence" value="ECO:0007669"/>
    <property type="project" value="InterPro"/>
</dbReference>
<evidence type="ECO:0000313" key="7">
    <source>
        <dbReference type="Proteomes" id="UP001200537"/>
    </source>
</evidence>
<feature type="domain" description="Rib" evidence="4">
    <location>
        <begin position="974"/>
        <end position="1056"/>
    </location>
</feature>
<proteinExistence type="predicted"/>
<evidence type="ECO:0000259" key="5">
    <source>
        <dbReference type="Pfam" id="PF18655"/>
    </source>
</evidence>
<reference evidence="6" key="1">
    <citation type="submission" date="2022-01" db="EMBL/GenBank/DDBJ databases">
        <title>Collection of gut derived symbiotic bacterial strains cultured from healthy donors.</title>
        <authorList>
            <person name="Lin H."/>
            <person name="Kohout C."/>
            <person name="Waligurski E."/>
            <person name="Pamer E.G."/>
        </authorList>
    </citation>
    <scope>NUCLEOTIDE SEQUENCE</scope>
    <source>
        <strain evidence="6">DFI.7.46</strain>
    </source>
</reference>